<evidence type="ECO:0000256" key="3">
    <source>
        <dbReference type="ARBA" id="ARBA00004186"/>
    </source>
</evidence>
<dbReference type="PANTHER" id="PTHR31539">
    <property type="entry name" value="CENTROSOMAL PROTEIN OF 19K CEP19"/>
    <property type="match status" value="1"/>
</dbReference>
<dbReference type="PANTHER" id="PTHR31539:SF1">
    <property type="entry name" value="CENTROSOMAL PROTEIN OF 19 KDA"/>
    <property type="match status" value="1"/>
</dbReference>
<evidence type="ECO:0000256" key="9">
    <source>
        <dbReference type="ARBA" id="ARBA00023212"/>
    </source>
</evidence>
<evidence type="ECO:0000256" key="10">
    <source>
        <dbReference type="ARBA" id="ARBA00023273"/>
    </source>
</evidence>
<evidence type="ECO:0000256" key="8">
    <source>
        <dbReference type="ARBA" id="ARBA00023069"/>
    </source>
</evidence>
<evidence type="ECO:0000313" key="12">
    <source>
        <dbReference type="EMBL" id="KAF5829395.1"/>
    </source>
</evidence>
<evidence type="ECO:0000256" key="4">
    <source>
        <dbReference type="ARBA" id="ARBA00009371"/>
    </source>
</evidence>
<gene>
    <name evidence="12" type="ORF">DUNSADRAFT_16164</name>
</gene>
<feature type="compositionally biased region" description="Polar residues" evidence="11">
    <location>
        <begin position="161"/>
        <end position="173"/>
    </location>
</feature>
<evidence type="ECO:0000256" key="11">
    <source>
        <dbReference type="SAM" id="MobiDB-lite"/>
    </source>
</evidence>
<accession>A0ABQ7G450</accession>
<dbReference type="Proteomes" id="UP000815325">
    <property type="component" value="Unassembled WGS sequence"/>
</dbReference>
<protein>
    <recommendedName>
        <fullName evidence="5">Centrosomal protein of 19 kDa</fullName>
    </recommendedName>
</protein>
<evidence type="ECO:0000313" key="13">
    <source>
        <dbReference type="Proteomes" id="UP000815325"/>
    </source>
</evidence>
<sequence>MPALDVSAKRSNSEYVEDASKYAYTAKRFAIKFQPPCLFLEYNEVKTQKTRVRAVKITELSTDMDLDRLTRKVIRSFPRKLDPSSIKYEQVRKLVSKLVERLQAAQQGTFARPNDLALPKDAALRSPEMPEPGQGGVSPFLQALRGSREVGKDVARDSTESHFSVSDVGSSREPNGKHRHEDLDEAMLQLDRELASDNERRAGNDASSKNSNSRHGQPPQMRSSSAAPSSHVEAAVGQVPQQSNGSRFKQQEADEEMLTLDIDINEDTDLNRVSEMELRLAKQQMEREFTKHQLKPGEPGYEYDKQIEFGPPTSANDWDDDDDD</sequence>
<feature type="compositionally biased region" description="Polar residues" evidence="11">
    <location>
        <begin position="205"/>
        <end position="228"/>
    </location>
</feature>
<evidence type="ECO:0000256" key="7">
    <source>
        <dbReference type="ARBA" id="ARBA00022794"/>
    </source>
</evidence>
<keyword evidence="9" id="KW-0206">Cytoskeleton</keyword>
<feature type="region of interest" description="Disordered" evidence="11">
    <location>
        <begin position="200"/>
        <end position="253"/>
    </location>
</feature>
<keyword evidence="6" id="KW-0963">Cytoplasm</keyword>
<keyword evidence="7" id="KW-0970">Cilium biogenesis/degradation</keyword>
<evidence type="ECO:0000256" key="5">
    <source>
        <dbReference type="ARBA" id="ARBA00022015"/>
    </source>
</evidence>
<evidence type="ECO:0000256" key="6">
    <source>
        <dbReference type="ARBA" id="ARBA00022490"/>
    </source>
</evidence>
<feature type="compositionally biased region" description="Polar residues" evidence="11">
    <location>
        <begin position="239"/>
        <end position="248"/>
    </location>
</feature>
<organism evidence="12 13">
    <name type="scientific">Dunaliella salina</name>
    <name type="common">Green alga</name>
    <name type="synonym">Protococcus salinus</name>
    <dbReference type="NCBI Taxonomy" id="3046"/>
    <lineage>
        <taxon>Eukaryota</taxon>
        <taxon>Viridiplantae</taxon>
        <taxon>Chlorophyta</taxon>
        <taxon>core chlorophytes</taxon>
        <taxon>Chlorophyceae</taxon>
        <taxon>CS clade</taxon>
        <taxon>Chlamydomonadales</taxon>
        <taxon>Dunaliellaceae</taxon>
        <taxon>Dunaliella</taxon>
    </lineage>
</organism>
<comment type="similarity">
    <text evidence="4">Belongs to the CEP19 family.</text>
</comment>
<dbReference type="Pfam" id="PF14933">
    <property type="entry name" value="CEP19"/>
    <property type="match status" value="2"/>
</dbReference>
<name>A0ABQ7G450_DUNSA</name>
<evidence type="ECO:0000256" key="1">
    <source>
        <dbReference type="ARBA" id="ARBA00004114"/>
    </source>
</evidence>
<keyword evidence="13" id="KW-1185">Reference proteome</keyword>
<proteinExistence type="inferred from homology"/>
<keyword evidence="10" id="KW-0966">Cell projection</keyword>
<comment type="subcellular location">
    <subcellularLocation>
        <location evidence="2">Cytoplasm</location>
        <location evidence="2">Cytoskeleton</location>
        <location evidence="2">Cilium basal body</location>
    </subcellularLocation>
    <subcellularLocation>
        <location evidence="1">Cytoplasm</location>
        <location evidence="1">Cytoskeleton</location>
        <location evidence="1">Microtubule organizing center</location>
        <location evidence="1">Centrosome</location>
        <location evidence="1">Centriole</location>
    </subcellularLocation>
    <subcellularLocation>
        <location evidence="3">Cytoplasm</location>
        <location evidence="3">Cytoskeleton</location>
        <location evidence="3">Spindle</location>
    </subcellularLocation>
</comment>
<keyword evidence="8" id="KW-0969">Cilium</keyword>
<dbReference type="EMBL" id="MU070166">
    <property type="protein sequence ID" value="KAF5829395.1"/>
    <property type="molecule type" value="Genomic_DNA"/>
</dbReference>
<comment type="caution">
    <text evidence="12">The sequence shown here is derived from an EMBL/GenBank/DDBJ whole genome shotgun (WGS) entry which is preliminary data.</text>
</comment>
<feature type="region of interest" description="Disordered" evidence="11">
    <location>
        <begin position="291"/>
        <end position="324"/>
    </location>
</feature>
<reference evidence="12" key="1">
    <citation type="submission" date="2017-08" db="EMBL/GenBank/DDBJ databases">
        <authorList>
            <person name="Polle J.E."/>
            <person name="Barry K."/>
            <person name="Cushman J."/>
            <person name="Schmutz J."/>
            <person name="Tran D."/>
            <person name="Hathwaick L.T."/>
            <person name="Yim W.C."/>
            <person name="Jenkins J."/>
            <person name="Mckie-Krisberg Z.M."/>
            <person name="Prochnik S."/>
            <person name="Lindquist E."/>
            <person name="Dockter R.B."/>
            <person name="Adam C."/>
            <person name="Molina H."/>
            <person name="Bunkerborg J."/>
            <person name="Jin E."/>
            <person name="Buchheim M."/>
            <person name="Magnuson J."/>
        </authorList>
    </citation>
    <scope>NUCLEOTIDE SEQUENCE</scope>
    <source>
        <strain evidence="12">CCAP 19/18</strain>
    </source>
</reference>
<dbReference type="InterPro" id="IPR029412">
    <property type="entry name" value="CEP19"/>
</dbReference>
<feature type="compositionally biased region" description="Basic and acidic residues" evidence="11">
    <location>
        <begin position="148"/>
        <end position="160"/>
    </location>
</feature>
<evidence type="ECO:0000256" key="2">
    <source>
        <dbReference type="ARBA" id="ARBA00004120"/>
    </source>
</evidence>
<feature type="region of interest" description="Disordered" evidence="11">
    <location>
        <begin position="148"/>
        <end position="179"/>
    </location>
</feature>